<evidence type="ECO:0000256" key="1">
    <source>
        <dbReference type="SAM" id="MobiDB-lite"/>
    </source>
</evidence>
<evidence type="ECO:0000313" key="2">
    <source>
        <dbReference type="EMBL" id="DAG02131.1"/>
    </source>
</evidence>
<protein>
    <submittedName>
        <fullName evidence="2">Uncharacterized protein</fullName>
    </submittedName>
</protein>
<dbReference type="EMBL" id="BK016203">
    <property type="protein sequence ID" value="DAG02131.1"/>
    <property type="molecule type" value="Genomic_DNA"/>
</dbReference>
<proteinExistence type="predicted"/>
<accession>A0A8S5V688</accession>
<reference evidence="2" key="1">
    <citation type="journal article" date="2021" name="Proc. Natl. Acad. Sci. U.S.A.">
        <title>A Catalog of Tens of Thousands of Viruses from Human Metagenomes Reveals Hidden Associations with Chronic Diseases.</title>
        <authorList>
            <person name="Tisza M.J."/>
            <person name="Buck C.B."/>
        </authorList>
    </citation>
    <scope>NUCLEOTIDE SEQUENCE</scope>
    <source>
        <strain evidence="2">Ct4uh47</strain>
    </source>
</reference>
<name>A0A8S5V688_9CAUD</name>
<organism evidence="2">
    <name type="scientific">Myoviridae sp. ct4uh47</name>
    <dbReference type="NCBI Taxonomy" id="2825032"/>
    <lineage>
        <taxon>Viruses</taxon>
        <taxon>Duplodnaviria</taxon>
        <taxon>Heunggongvirae</taxon>
        <taxon>Uroviricota</taxon>
        <taxon>Caudoviricetes</taxon>
    </lineage>
</organism>
<feature type="region of interest" description="Disordered" evidence="1">
    <location>
        <begin position="68"/>
        <end position="88"/>
    </location>
</feature>
<sequence length="167" mass="19410">MQLMTQNSAEIQTTFDTTKYIALAYGSPAGNNLAQLVEKNWSSWVQIVDEAPWLKNWKRSPYYRKQKQKQKSGYTQPHAGSTPLGHSVEGPDIQQQVARCIYVETVWQYGWLADQNTRRIYEAFWQLQKRPNSVYTVDAGIYRGTKLIVPPEVGDLDRWLEPLWRCV</sequence>